<keyword evidence="2" id="KW-0813">Transport</keyword>
<dbReference type="PANTHER" id="PTHR11384:SF59">
    <property type="entry name" value="LYSOSOMAL COBALAMIN TRANSPORTER ABCD4"/>
    <property type="match status" value="1"/>
</dbReference>
<dbReference type="GO" id="GO:0005886">
    <property type="term" value="C:plasma membrane"/>
    <property type="evidence" value="ECO:0007669"/>
    <property type="project" value="UniProtKB-SubCell"/>
</dbReference>
<keyword evidence="5" id="KW-0547">Nucleotide-binding</keyword>
<dbReference type="SUPFAM" id="SSF52540">
    <property type="entry name" value="P-loop containing nucleoside triphosphate hydrolases"/>
    <property type="match status" value="1"/>
</dbReference>
<evidence type="ECO:0000256" key="7">
    <source>
        <dbReference type="ARBA" id="ARBA00022989"/>
    </source>
</evidence>
<accession>S3CFW2</accession>
<dbReference type="Gene3D" id="1.20.1560.10">
    <property type="entry name" value="ABC transporter type 1, transmembrane domain"/>
    <property type="match status" value="1"/>
</dbReference>
<feature type="domain" description="ABC transporter" evidence="10">
    <location>
        <begin position="358"/>
        <end position="555"/>
    </location>
</feature>
<dbReference type="PROSITE" id="PS50929">
    <property type="entry name" value="ABC_TM1F"/>
    <property type="match status" value="1"/>
</dbReference>
<evidence type="ECO:0000313" key="12">
    <source>
        <dbReference type="EMBL" id="EPD99429.1"/>
    </source>
</evidence>
<evidence type="ECO:0000256" key="6">
    <source>
        <dbReference type="ARBA" id="ARBA00022840"/>
    </source>
</evidence>
<keyword evidence="3" id="KW-1003">Cell membrane</keyword>
<dbReference type="PATRIC" id="fig|1203554.3.peg.1142"/>
<keyword evidence="13" id="KW-1185">Reference proteome</keyword>
<dbReference type="Pfam" id="PF00005">
    <property type="entry name" value="ABC_tran"/>
    <property type="match status" value="1"/>
</dbReference>
<dbReference type="eggNOG" id="COG4178">
    <property type="taxonomic scope" value="Bacteria"/>
</dbReference>
<evidence type="ECO:0000259" key="10">
    <source>
        <dbReference type="PROSITE" id="PS50893"/>
    </source>
</evidence>
<reference evidence="12 13" key="1">
    <citation type="submission" date="2013-04" db="EMBL/GenBank/DDBJ databases">
        <title>The Genome Sequence of Sutterella wadsworthensis HGA0223.</title>
        <authorList>
            <consortium name="The Broad Institute Genomics Platform"/>
            <person name="Earl A."/>
            <person name="Ward D."/>
            <person name="Feldgarden M."/>
            <person name="Gevers D."/>
            <person name="Schmidt T.M."/>
            <person name="Dover J."/>
            <person name="Dai D."/>
            <person name="Walker B."/>
            <person name="Young S."/>
            <person name="Zeng Q."/>
            <person name="Gargeya S."/>
            <person name="Fitzgerald M."/>
            <person name="Haas B."/>
            <person name="Abouelleil A."/>
            <person name="Allen A.W."/>
            <person name="Alvarado L."/>
            <person name="Arachchi H.M."/>
            <person name="Berlin A.M."/>
            <person name="Chapman S.B."/>
            <person name="Gainer-Dewar J."/>
            <person name="Goldberg J."/>
            <person name="Griggs A."/>
            <person name="Gujja S."/>
            <person name="Hansen M."/>
            <person name="Howarth C."/>
            <person name="Imamovic A."/>
            <person name="Ireland A."/>
            <person name="Larimer J."/>
            <person name="McCowan C."/>
            <person name="Murphy C."/>
            <person name="Pearson M."/>
            <person name="Poon T.W."/>
            <person name="Priest M."/>
            <person name="Roberts A."/>
            <person name="Saif S."/>
            <person name="Shea T."/>
            <person name="Sisk P."/>
            <person name="Sykes S."/>
            <person name="Wortman J."/>
            <person name="Nusbaum C."/>
            <person name="Birren B."/>
        </authorList>
    </citation>
    <scope>NUCLEOTIDE SEQUENCE [LARGE SCALE GENOMIC DNA]</scope>
    <source>
        <strain evidence="12 13">HGA0223</strain>
    </source>
</reference>
<name>S3CFW2_9BURK</name>
<evidence type="ECO:0000256" key="8">
    <source>
        <dbReference type="ARBA" id="ARBA00023136"/>
    </source>
</evidence>
<evidence type="ECO:0000256" key="2">
    <source>
        <dbReference type="ARBA" id="ARBA00022448"/>
    </source>
</evidence>
<dbReference type="GO" id="GO:0140359">
    <property type="term" value="F:ABC-type transporter activity"/>
    <property type="evidence" value="ECO:0007669"/>
    <property type="project" value="InterPro"/>
</dbReference>
<evidence type="ECO:0000256" key="5">
    <source>
        <dbReference type="ARBA" id="ARBA00022741"/>
    </source>
</evidence>
<dbReference type="InterPro" id="IPR003439">
    <property type="entry name" value="ABC_transporter-like_ATP-bd"/>
</dbReference>
<dbReference type="EMBL" id="ATCF01000016">
    <property type="protein sequence ID" value="EPD99429.1"/>
    <property type="molecule type" value="Genomic_DNA"/>
</dbReference>
<dbReference type="InterPro" id="IPR003593">
    <property type="entry name" value="AAA+_ATPase"/>
</dbReference>
<dbReference type="PROSITE" id="PS50893">
    <property type="entry name" value="ABC_TRANSPORTER_2"/>
    <property type="match status" value="1"/>
</dbReference>
<dbReference type="Pfam" id="PF06472">
    <property type="entry name" value="ABC_membrane_2"/>
    <property type="match status" value="1"/>
</dbReference>
<dbReference type="PROSITE" id="PS51257">
    <property type="entry name" value="PROKAR_LIPOPROTEIN"/>
    <property type="match status" value="1"/>
</dbReference>
<comment type="caution">
    <text evidence="12">The sequence shown here is derived from an EMBL/GenBank/DDBJ whole genome shotgun (WGS) entry which is preliminary data.</text>
</comment>
<dbReference type="Gene3D" id="3.40.50.300">
    <property type="entry name" value="P-loop containing nucleotide triphosphate hydrolases"/>
    <property type="match status" value="1"/>
</dbReference>
<sequence length="556" mass="62781">MNLLRNFYRLAAPFWLTRQSWKAWLALGSAIACSLLFVQVVVLVARWQKAFFDALSNFGAKEIPQLLLEYLLYLAAMTALIVIGNWILKRLKFAWREHMTVAFERRWLSEHRQYRLQLSGEPDNPDQRIAEDLWLLSELTLNLVKSFCQTMARLISFIGLLWAASGVQKAVIGGVEIEISGYLVWCALGFSVVSTLLMHWVGNPLRALNVTRQHTEADYRSALLLIRENAAEIAFMNGEETDRMRLRDAFLHIRKNWRALIKREVKVETFTALQMRLTWFIPIAATLPLYLQKSITLGGMMQAQTAFSNVVDGFDWFINSYRNLILLAAVVDRLSGFQSAMDKLPEAPENERVDDAVLKLENVTLMRPNAGVLAAGIQGEFRRPGWVRISGPSGTGKTTLLRSIAGLWPWRTGKITLSRGAFFVPQKPYLPKGTLRSVLSYPNPKVKNGAELKRVLRLVGLPQLENELDKPMDWGKRLSGGETQRVSAARVLLCRPKMVFLDEPTGQLDSRSAEALLRVLQSELPDTHFFVIAHQNEVDQLGARTFELHPAAGAAG</sequence>
<comment type="subcellular location">
    <subcellularLocation>
        <location evidence="1">Cell membrane</location>
        <topology evidence="1">Multi-pass membrane protein</topology>
    </subcellularLocation>
</comment>
<feature type="transmembrane region" description="Helical" evidence="9">
    <location>
        <begin position="181"/>
        <end position="202"/>
    </location>
</feature>
<keyword evidence="4 9" id="KW-0812">Transmembrane</keyword>
<feature type="transmembrane region" description="Helical" evidence="9">
    <location>
        <begin position="67"/>
        <end position="88"/>
    </location>
</feature>
<keyword evidence="7 9" id="KW-1133">Transmembrane helix</keyword>
<evidence type="ECO:0000256" key="9">
    <source>
        <dbReference type="SAM" id="Phobius"/>
    </source>
</evidence>
<evidence type="ECO:0000256" key="4">
    <source>
        <dbReference type="ARBA" id="ARBA00022692"/>
    </source>
</evidence>
<dbReference type="PANTHER" id="PTHR11384">
    <property type="entry name" value="ATP-BINDING CASSETTE, SUB-FAMILY D MEMBER"/>
    <property type="match status" value="1"/>
</dbReference>
<keyword evidence="8 9" id="KW-0472">Membrane</keyword>
<dbReference type="GO" id="GO:0005524">
    <property type="term" value="F:ATP binding"/>
    <property type="evidence" value="ECO:0007669"/>
    <property type="project" value="UniProtKB-KW"/>
</dbReference>
<gene>
    <name evidence="12" type="ORF">HMPREF1476_01108</name>
</gene>
<dbReference type="SUPFAM" id="SSF90123">
    <property type="entry name" value="ABC transporter transmembrane region"/>
    <property type="match status" value="1"/>
</dbReference>
<dbReference type="HOGENOM" id="CLU_007587_6_1_4"/>
<feature type="transmembrane region" description="Helical" evidence="9">
    <location>
        <begin position="21"/>
        <end position="47"/>
    </location>
</feature>
<dbReference type="InterPro" id="IPR011527">
    <property type="entry name" value="ABC1_TM_dom"/>
</dbReference>
<keyword evidence="6" id="KW-0067">ATP-binding</keyword>
<evidence type="ECO:0000256" key="3">
    <source>
        <dbReference type="ARBA" id="ARBA00022475"/>
    </source>
</evidence>
<dbReference type="InterPro" id="IPR027417">
    <property type="entry name" value="P-loop_NTPase"/>
</dbReference>
<evidence type="ECO:0000256" key="1">
    <source>
        <dbReference type="ARBA" id="ARBA00004651"/>
    </source>
</evidence>
<dbReference type="SMART" id="SM00382">
    <property type="entry name" value="AAA"/>
    <property type="match status" value="1"/>
</dbReference>
<evidence type="ECO:0000313" key="13">
    <source>
        <dbReference type="Proteomes" id="UP000014400"/>
    </source>
</evidence>
<organism evidence="12 13">
    <name type="scientific">Sutterella wadsworthensis HGA0223</name>
    <dbReference type="NCBI Taxonomy" id="1203554"/>
    <lineage>
        <taxon>Bacteria</taxon>
        <taxon>Pseudomonadati</taxon>
        <taxon>Pseudomonadota</taxon>
        <taxon>Betaproteobacteria</taxon>
        <taxon>Burkholderiales</taxon>
        <taxon>Sutterellaceae</taxon>
        <taxon>Sutterella</taxon>
    </lineage>
</organism>
<evidence type="ECO:0000259" key="11">
    <source>
        <dbReference type="PROSITE" id="PS50929"/>
    </source>
</evidence>
<dbReference type="InterPro" id="IPR050835">
    <property type="entry name" value="ABC_transporter_sub-D"/>
</dbReference>
<dbReference type="AlphaFoldDB" id="S3CFW2"/>
<evidence type="ECO:0008006" key="14">
    <source>
        <dbReference type="Google" id="ProtNLM"/>
    </source>
</evidence>
<feature type="domain" description="ABC transmembrane type-1" evidence="11">
    <location>
        <begin position="24"/>
        <end position="326"/>
    </location>
</feature>
<proteinExistence type="predicted"/>
<dbReference type="InterPro" id="IPR036640">
    <property type="entry name" value="ABC1_TM_sf"/>
</dbReference>
<protein>
    <recommendedName>
        <fullName evidence="14">ABC transporter domain-containing protein</fullName>
    </recommendedName>
</protein>
<dbReference type="Proteomes" id="UP000014400">
    <property type="component" value="Unassembled WGS sequence"/>
</dbReference>
<dbReference type="GO" id="GO:0016887">
    <property type="term" value="F:ATP hydrolysis activity"/>
    <property type="evidence" value="ECO:0007669"/>
    <property type="project" value="InterPro"/>
</dbReference>
<dbReference type="STRING" id="1203554.HMPREF1476_01108"/>